<dbReference type="Pfam" id="PF04539">
    <property type="entry name" value="Sigma70_r3"/>
    <property type="match status" value="1"/>
</dbReference>
<evidence type="ECO:0000256" key="2">
    <source>
        <dbReference type="ARBA" id="ARBA00022490"/>
    </source>
</evidence>
<dbReference type="InterPro" id="IPR012760">
    <property type="entry name" value="RNA_pol_sigma_RpoD_C"/>
</dbReference>
<dbReference type="EMBL" id="CAEZYU010000117">
    <property type="protein sequence ID" value="CAB4756668.1"/>
    <property type="molecule type" value="Genomic_DNA"/>
</dbReference>
<dbReference type="InterPro" id="IPR000943">
    <property type="entry name" value="RNA_pol_sigma70"/>
</dbReference>
<evidence type="ECO:0000259" key="9">
    <source>
        <dbReference type="PROSITE" id="PS00716"/>
    </source>
</evidence>
<dbReference type="InterPro" id="IPR028630">
    <property type="entry name" value="Sigma70_RpoD"/>
</dbReference>
<dbReference type="FunFam" id="1.10.601.10:FF:000001">
    <property type="entry name" value="RNA polymerase sigma factor SigA"/>
    <property type="match status" value="1"/>
</dbReference>
<dbReference type="PANTHER" id="PTHR30603">
    <property type="entry name" value="RNA POLYMERASE SIGMA FACTOR RPO"/>
    <property type="match status" value="1"/>
</dbReference>
<evidence type="ECO:0000313" key="10">
    <source>
        <dbReference type="EMBL" id="CAB4756668.1"/>
    </source>
</evidence>
<feature type="region of interest" description="Disordered" evidence="7">
    <location>
        <begin position="48"/>
        <end position="72"/>
    </location>
</feature>
<dbReference type="Pfam" id="PF00140">
    <property type="entry name" value="Sigma70_r1_2"/>
    <property type="match status" value="1"/>
</dbReference>
<dbReference type="InterPro" id="IPR007624">
    <property type="entry name" value="RNA_pol_sigma70_r3"/>
</dbReference>
<evidence type="ECO:0000256" key="5">
    <source>
        <dbReference type="ARBA" id="ARBA00023125"/>
    </source>
</evidence>
<dbReference type="InterPro" id="IPR007630">
    <property type="entry name" value="RNA_pol_sigma70_r4"/>
</dbReference>
<sequence>MQDLPPEELLATTDHVIHAALAQVDVVDVVVEDAGVLDPIDGPAGDLLRRREVRTNRKKGKTGPQGSSADMSANADPVRMYLREIGQVPLLNAQEEVALAMRIEAGVFAEERSADLNASGEINALEPADKAQLRRTIRDGERAKRELTQANLRLVVSIAKRYLGRGMHILDLIQEGNLGLMRAVEKFDYTKGFKFSTYATWWIRQSVTRAIADQARTIRIPVHMVESINKVHRHQRALSQELEREPTIEELAKKTELKPNQIREILRISMDPLSLDSPVGDEADSHMADFIEDKRAVMPADVATANSLSEQIMTALDDLSDREKEVVRLRFGLDGDQPQTLEEVGKQFGVTRERIRQIEAKTLAKLRHPQRRQQLEDYLRAD</sequence>
<protein>
    <submittedName>
        <fullName evidence="10">Unannotated protein</fullName>
    </submittedName>
</protein>
<dbReference type="NCBIfam" id="TIGR02937">
    <property type="entry name" value="sigma70-ECF"/>
    <property type="match status" value="1"/>
</dbReference>
<dbReference type="PRINTS" id="PR00046">
    <property type="entry name" value="SIGMA70FCT"/>
</dbReference>
<dbReference type="Gene3D" id="1.10.10.10">
    <property type="entry name" value="Winged helix-like DNA-binding domain superfamily/Winged helix DNA-binding domain"/>
    <property type="match status" value="2"/>
</dbReference>
<keyword evidence="5" id="KW-0238">DNA-binding</keyword>
<dbReference type="Gene3D" id="1.20.120.1810">
    <property type="match status" value="1"/>
</dbReference>
<dbReference type="InterPro" id="IPR050239">
    <property type="entry name" value="Sigma-70_RNA_pol_init_factors"/>
</dbReference>
<evidence type="ECO:0000259" key="8">
    <source>
        <dbReference type="PROSITE" id="PS00715"/>
    </source>
</evidence>
<accession>A0A6J6UC56</accession>
<feature type="domain" description="RNA polymerase sigma-70" evidence="9">
    <location>
        <begin position="340"/>
        <end position="366"/>
    </location>
</feature>
<dbReference type="InterPro" id="IPR013324">
    <property type="entry name" value="RNA_pol_sigma_r3/r4-like"/>
</dbReference>
<evidence type="ECO:0000256" key="1">
    <source>
        <dbReference type="ARBA" id="ARBA00007788"/>
    </source>
</evidence>
<dbReference type="SUPFAM" id="SSF88946">
    <property type="entry name" value="Sigma2 domain of RNA polymerase sigma factors"/>
    <property type="match status" value="1"/>
</dbReference>
<keyword evidence="3" id="KW-0805">Transcription regulation</keyword>
<dbReference type="GO" id="GO:0016987">
    <property type="term" value="F:sigma factor activity"/>
    <property type="evidence" value="ECO:0007669"/>
    <property type="project" value="UniProtKB-KW"/>
</dbReference>
<dbReference type="PROSITE" id="PS00716">
    <property type="entry name" value="SIGMA70_2"/>
    <property type="match status" value="1"/>
</dbReference>
<feature type="domain" description="RNA polymerase sigma-70" evidence="8">
    <location>
        <begin position="171"/>
        <end position="184"/>
    </location>
</feature>
<reference evidence="10" key="1">
    <citation type="submission" date="2020-05" db="EMBL/GenBank/DDBJ databases">
        <authorList>
            <person name="Chiriac C."/>
            <person name="Salcher M."/>
            <person name="Ghai R."/>
            <person name="Kavagutti S V."/>
        </authorList>
    </citation>
    <scope>NUCLEOTIDE SEQUENCE</scope>
</reference>
<name>A0A6J6UC56_9ZZZZ</name>
<dbReference type="HAMAP" id="MF_00963">
    <property type="entry name" value="Sigma70_RpoD_SigA"/>
    <property type="match status" value="1"/>
</dbReference>
<dbReference type="InterPro" id="IPR013325">
    <property type="entry name" value="RNA_pol_sigma_r2"/>
</dbReference>
<proteinExistence type="inferred from homology"/>
<evidence type="ECO:0000256" key="7">
    <source>
        <dbReference type="SAM" id="MobiDB-lite"/>
    </source>
</evidence>
<dbReference type="InterPro" id="IPR007627">
    <property type="entry name" value="RNA_pol_sigma70_r2"/>
</dbReference>
<dbReference type="NCBIfam" id="TIGR02393">
    <property type="entry name" value="RpoD_Cterm"/>
    <property type="match status" value="1"/>
</dbReference>
<evidence type="ECO:0000256" key="3">
    <source>
        <dbReference type="ARBA" id="ARBA00023015"/>
    </source>
</evidence>
<dbReference type="CDD" id="cd06171">
    <property type="entry name" value="Sigma70_r4"/>
    <property type="match status" value="1"/>
</dbReference>
<dbReference type="GO" id="GO:0003677">
    <property type="term" value="F:DNA binding"/>
    <property type="evidence" value="ECO:0007669"/>
    <property type="project" value="UniProtKB-KW"/>
</dbReference>
<comment type="similarity">
    <text evidence="1">Belongs to the sigma-70 factor family.</text>
</comment>
<dbReference type="Pfam" id="PF04542">
    <property type="entry name" value="Sigma70_r2"/>
    <property type="match status" value="1"/>
</dbReference>
<dbReference type="InterPro" id="IPR009042">
    <property type="entry name" value="RNA_pol_sigma70_r1_2"/>
</dbReference>
<dbReference type="InterPro" id="IPR036388">
    <property type="entry name" value="WH-like_DNA-bd_sf"/>
</dbReference>
<dbReference type="InterPro" id="IPR014284">
    <property type="entry name" value="RNA_pol_sigma-70_dom"/>
</dbReference>
<dbReference type="PROSITE" id="PS00715">
    <property type="entry name" value="SIGMA70_1"/>
    <property type="match status" value="1"/>
</dbReference>
<dbReference type="PANTHER" id="PTHR30603:SF60">
    <property type="entry name" value="RNA POLYMERASE SIGMA FACTOR RPOD"/>
    <property type="match status" value="1"/>
</dbReference>
<keyword evidence="2" id="KW-0963">Cytoplasm</keyword>
<dbReference type="Pfam" id="PF04545">
    <property type="entry name" value="Sigma70_r4"/>
    <property type="match status" value="1"/>
</dbReference>
<keyword evidence="4" id="KW-0731">Sigma factor</keyword>
<gene>
    <name evidence="10" type="ORF">UFOPK2766_01957</name>
</gene>
<dbReference type="AlphaFoldDB" id="A0A6J6UC56"/>
<evidence type="ECO:0000256" key="4">
    <source>
        <dbReference type="ARBA" id="ARBA00023082"/>
    </source>
</evidence>
<organism evidence="10">
    <name type="scientific">freshwater metagenome</name>
    <dbReference type="NCBI Taxonomy" id="449393"/>
    <lineage>
        <taxon>unclassified sequences</taxon>
        <taxon>metagenomes</taxon>
        <taxon>ecological metagenomes</taxon>
    </lineage>
</organism>
<keyword evidence="6" id="KW-0804">Transcription</keyword>
<dbReference type="SUPFAM" id="SSF88659">
    <property type="entry name" value="Sigma3 and sigma4 domains of RNA polymerase sigma factors"/>
    <property type="match status" value="2"/>
</dbReference>
<dbReference type="GO" id="GO:0006352">
    <property type="term" value="P:DNA-templated transcription initiation"/>
    <property type="evidence" value="ECO:0007669"/>
    <property type="project" value="InterPro"/>
</dbReference>
<evidence type="ECO:0000256" key="6">
    <source>
        <dbReference type="ARBA" id="ARBA00023163"/>
    </source>
</evidence>